<keyword evidence="3" id="KW-1185">Reference proteome</keyword>
<evidence type="ECO:0000256" key="1">
    <source>
        <dbReference type="SAM" id="MobiDB-lite"/>
    </source>
</evidence>
<evidence type="ECO:0000313" key="3">
    <source>
        <dbReference type="Proteomes" id="UP000245946"/>
    </source>
</evidence>
<reference evidence="2 3" key="1">
    <citation type="journal article" date="2018" name="Mol. Biol. Evol.">
        <title>Broad Genomic Sampling Reveals a Smut Pathogenic Ancestry of the Fungal Clade Ustilaginomycotina.</title>
        <authorList>
            <person name="Kijpornyongpan T."/>
            <person name="Mondo S.J."/>
            <person name="Barry K."/>
            <person name="Sandor L."/>
            <person name="Lee J."/>
            <person name="Lipzen A."/>
            <person name="Pangilinan J."/>
            <person name="LaButti K."/>
            <person name="Hainaut M."/>
            <person name="Henrissat B."/>
            <person name="Grigoriev I.V."/>
            <person name="Spatafora J.W."/>
            <person name="Aime M.C."/>
        </authorList>
    </citation>
    <scope>NUCLEOTIDE SEQUENCE [LARGE SCALE GENOMIC DNA]</scope>
    <source>
        <strain evidence="2 3">MCA 4186</strain>
    </source>
</reference>
<protein>
    <submittedName>
        <fullName evidence="2">Uncharacterized protein</fullName>
    </submittedName>
</protein>
<gene>
    <name evidence="2" type="ORF">FA09DRAFT_179035</name>
</gene>
<dbReference type="EMBL" id="KZ819311">
    <property type="protein sequence ID" value="PWN94586.1"/>
    <property type="molecule type" value="Genomic_DNA"/>
</dbReference>
<feature type="region of interest" description="Disordered" evidence="1">
    <location>
        <begin position="1"/>
        <end position="25"/>
    </location>
</feature>
<dbReference type="Proteomes" id="UP000245946">
    <property type="component" value="Unassembled WGS sequence"/>
</dbReference>
<organism evidence="2 3">
    <name type="scientific">Tilletiopsis washingtonensis</name>
    <dbReference type="NCBI Taxonomy" id="58919"/>
    <lineage>
        <taxon>Eukaryota</taxon>
        <taxon>Fungi</taxon>
        <taxon>Dikarya</taxon>
        <taxon>Basidiomycota</taxon>
        <taxon>Ustilaginomycotina</taxon>
        <taxon>Exobasidiomycetes</taxon>
        <taxon>Entylomatales</taxon>
        <taxon>Entylomatales incertae sedis</taxon>
        <taxon>Tilletiopsis</taxon>
    </lineage>
</organism>
<feature type="region of interest" description="Disordered" evidence="1">
    <location>
        <begin position="200"/>
        <end position="222"/>
    </location>
</feature>
<accession>A0A316YZX5</accession>
<feature type="compositionally biased region" description="Basic residues" evidence="1">
    <location>
        <begin position="200"/>
        <end position="213"/>
    </location>
</feature>
<proteinExistence type="predicted"/>
<dbReference type="AlphaFoldDB" id="A0A316YZX5"/>
<feature type="compositionally biased region" description="Polar residues" evidence="1">
    <location>
        <begin position="1"/>
        <end position="12"/>
    </location>
</feature>
<sequence length="222" mass="23944">MPALCTSPSASFESEDVSRSGDQASHAPSPVACGVLIGFLSFSPPSRVLLHGPISWPSRESMHASLASASPLRSPDIPASRATCPSLTRLVVPARHEQLEGSGSVHARLGERRKRAEDTRPLACGVELQFLRHLLPSQRAQRLLLRAQLRLASCVLHGCGGHLAGAACSSQLAASGRCRDLEPALTLKHDCGRRTDPRRLRRRCSTRSSQRLRARADDAQQA</sequence>
<name>A0A316YZX5_9BASI</name>
<dbReference type="RefSeq" id="XP_025594865.1">
    <property type="nucleotide sequence ID" value="XM_025739325.1"/>
</dbReference>
<evidence type="ECO:0000313" key="2">
    <source>
        <dbReference type="EMBL" id="PWN94586.1"/>
    </source>
</evidence>
<dbReference type="GeneID" id="37266871"/>